<dbReference type="Pfam" id="PF10601">
    <property type="entry name" value="zf-LITAF-like"/>
    <property type="match status" value="1"/>
</dbReference>
<comment type="subcellular location">
    <subcellularLocation>
        <location evidence="1">Endosome membrane</location>
        <topology evidence="1">Peripheral membrane protein</topology>
        <orientation evidence="1">Cytoplasmic side</orientation>
    </subcellularLocation>
    <subcellularLocation>
        <location evidence="2">Late endosome membrane</location>
    </subcellularLocation>
    <subcellularLocation>
        <location evidence="3">Lysosome membrane</location>
        <topology evidence="3">Peripheral membrane protein</topology>
        <orientation evidence="3">Cytoplasmic side</orientation>
    </subcellularLocation>
</comment>
<dbReference type="PANTHER" id="PTHR23292">
    <property type="entry name" value="LIPOPOLYSACCHARIDE-INDUCED TUMOR NECROSIS FACTOR-ALPHA FACTOR"/>
    <property type="match status" value="1"/>
</dbReference>
<evidence type="ECO:0000313" key="10">
    <source>
        <dbReference type="Ensembl" id="ENSFHEP00000015755.1"/>
    </source>
</evidence>
<dbReference type="GO" id="GO:0008270">
    <property type="term" value="F:zinc ion binding"/>
    <property type="evidence" value="ECO:0007669"/>
    <property type="project" value="TreeGrafter"/>
</dbReference>
<dbReference type="InterPro" id="IPR037519">
    <property type="entry name" value="LITAF_fam"/>
</dbReference>
<dbReference type="SMART" id="SM00714">
    <property type="entry name" value="LITAF"/>
    <property type="match status" value="1"/>
</dbReference>
<dbReference type="PROSITE" id="PS51837">
    <property type="entry name" value="LITAF"/>
    <property type="match status" value="1"/>
</dbReference>
<evidence type="ECO:0000256" key="4">
    <source>
        <dbReference type="ARBA" id="ARBA00005975"/>
    </source>
</evidence>
<keyword evidence="5" id="KW-0479">Metal-binding</keyword>
<dbReference type="Ensembl" id="ENSFHET00000023962.1">
    <property type="protein sequence ID" value="ENSFHEP00000015755.1"/>
    <property type="gene ID" value="ENSFHEG00000017394.1"/>
</dbReference>
<dbReference type="Proteomes" id="UP000265000">
    <property type="component" value="Unplaced"/>
</dbReference>
<reference evidence="10" key="2">
    <citation type="submission" date="2025-09" db="UniProtKB">
        <authorList>
            <consortium name="Ensembl"/>
        </authorList>
    </citation>
    <scope>IDENTIFICATION</scope>
</reference>
<dbReference type="GO" id="GO:0098574">
    <property type="term" value="C:cytoplasmic side of lysosomal membrane"/>
    <property type="evidence" value="ECO:0007669"/>
    <property type="project" value="TreeGrafter"/>
</dbReference>
<keyword evidence="11" id="KW-1185">Reference proteome</keyword>
<keyword evidence="8" id="KW-0812">Transmembrane</keyword>
<reference evidence="10" key="1">
    <citation type="submission" date="2025-08" db="UniProtKB">
        <authorList>
            <consortium name="Ensembl"/>
        </authorList>
    </citation>
    <scope>IDENTIFICATION</scope>
</reference>
<dbReference type="STRING" id="8078.ENSFHEP00000015755"/>
<dbReference type="PANTHER" id="PTHR23292:SF35">
    <property type="entry name" value="LITAF DOMAIN-CONTAINING PROTEIN"/>
    <property type="match status" value="1"/>
</dbReference>
<keyword evidence="8" id="KW-1133">Transmembrane helix</keyword>
<evidence type="ECO:0000256" key="6">
    <source>
        <dbReference type="ARBA" id="ARBA00022833"/>
    </source>
</evidence>
<dbReference type="InterPro" id="IPR006629">
    <property type="entry name" value="LITAF"/>
</dbReference>
<evidence type="ECO:0000256" key="5">
    <source>
        <dbReference type="ARBA" id="ARBA00022723"/>
    </source>
</evidence>
<dbReference type="GeneTree" id="ENSGT01100000263632"/>
<dbReference type="GO" id="GO:0005634">
    <property type="term" value="C:nucleus"/>
    <property type="evidence" value="ECO:0007669"/>
    <property type="project" value="TreeGrafter"/>
</dbReference>
<feature type="transmembrane region" description="Helical" evidence="8">
    <location>
        <begin position="102"/>
        <end position="120"/>
    </location>
</feature>
<evidence type="ECO:0000256" key="8">
    <source>
        <dbReference type="SAM" id="Phobius"/>
    </source>
</evidence>
<name>A0A3Q2THT8_FUNHE</name>
<organism evidence="10 11">
    <name type="scientific">Fundulus heteroclitus</name>
    <name type="common">Killifish</name>
    <name type="synonym">Mummichog</name>
    <dbReference type="NCBI Taxonomy" id="8078"/>
    <lineage>
        <taxon>Eukaryota</taxon>
        <taxon>Metazoa</taxon>
        <taxon>Chordata</taxon>
        <taxon>Craniata</taxon>
        <taxon>Vertebrata</taxon>
        <taxon>Euteleostomi</taxon>
        <taxon>Actinopterygii</taxon>
        <taxon>Neopterygii</taxon>
        <taxon>Teleostei</taxon>
        <taxon>Neoteleostei</taxon>
        <taxon>Acanthomorphata</taxon>
        <taxon>Ovalentaria</taxon>
        <taxon>Atherinomorphae</taxon>
        <taxon>Cyprinodontiformes</taxon>
        <taxon>Fundulidae</taxon>
        <taxon>Fundulus</taxon>
    </lineage>
</organism>
<dbReference type="AlphaFoldDB" id="A0A3Q2THT8"/>
<evidence type="ECO:0000313" key="11">
    <source>
        <dbReference type="Proteomes" id="UP000265000"/>
    </source>
</evidence>
<comment type="similarity">
    <text evidence="4">Belongs to the CDIP1/LITAF family.</text>
</comment>
<evidence type="ECO:0000256" key="1">
    <source>
        <dbReference type="ARBA" id="ARBA00004125"/>
    </source>
</evidence>
<evidence type="ECO:0000256" key="7">
    <source>
        <dbReference type="ARBA" id="ARBA00023136"/>
    </source>
</evidence>
<keyword evidence="6" id="KW-0862">Zinc</keyword>
<sequence length="143" mass="16189">MKRCTKKDEDHDGGSSEEREFTHLYLLLSHLKVWVVHSDVLPQLLSRIQKLQSAQVCLTCPLPSLCLRREAERLGPTAGLTKCPSCSEVVVTETQSAVSETMWILCFLCVAGCCVVPFFMKRLRNVRHQCPQCQAKIHTHQPL</sequence>
<evidence type="ECO:0000259" key="9">
    <source>
        <dbReference type="PROSITE" id="PS51837"/>
    </source>
</evidence>
<protein>
    <recommendedName>
        <fullName evidence="9">LITAF domain-containing protein</fullName>
    </recommendedName>
</protein>
<accession>A0A3Q2THT8</accession>
<feature type="domain" description="LITAF" evidence="9">
    <location>
        <begin position="62"/>
        <end position="142"/>
    </location>
</feature>
<keyword evidence="7 8" id="KW-0472">Membrane</keyword>
<evidence type="ECO:0000256" key="3">
    <source>
        <dbReference type="ARBA" id="ARBA00004630"/>
    </source>
</evidence>
<proteinExistence type="inferred from homology"/>
<dbReference type="GO" id="GO:0098560">
    <property type="term" value="C:cytoplasmic side of late endosome membrane"/>
    <property type="evidence" value="ECO:0007669"/>
    <property type="project" value="TreeGrafter"/>
</dbReference>
<evidence type="ECO:0000256" key="2">
    <source>
        <dbReference type="ARBA" id="ARBA00004414"/>
    </source>
</evidence>